<protein>
    <submittedName>
        <fullName evidence="5">Non-specific lipid-transfer protein 13-like</fullName>
    </submittedName>
</protein>
<evidence type="ECO:0000259" key="4">
    <source>
        <dbReference type="Pfam" id="PF00234"/>
    </source>
</evidence>
<feature type="chain" id="PRO_5020642100" evidence="3">
    <location>
        <begin position="23"/>
        <end position="131"/>
    </location>
</feature>
<dbReference type="AlphaFoldDB" id="A0A4U5QN25"/>
<comment type="similarity">
    <text evidence="1">Belongs to the plant LTP family.</text>
</comment>
<dbReference type="GO" id="GO:0006869">
    <property type="term" value="P:lipid transport"/>
    <property type="evidence" value="ECO:0007669"/>
    <property type="project" value="InterPro"/>
</dbReference>
<dbReference type="SUPFAM" id="SSF47699">
    <property type="entry name" value="Bifunctional inhibitor/lipid-transfer protein/seed storage 2S albumin"/>
    <property type="match status" value="1"/>
</dbReference>
<evidence type="ECO:0000313" key="5">
    <source>
        <dbReference type="EMBL" id="TKS12202.1"/>
    </source>
</evidence>
<dbReference type="STRING" id="43335.A0A4U5QN25"/>
<dbReference type="PRINTS" id="PR00382">
    <property type="entry name" value="LIPIDTRNSFER"/>
</dbReference>
<organism evidence="5">
    <name type="scientific">Populus alba</name>
    <name type="common">White poplar</name>
    <dbReference type="NCBI Taxonomy" id="43335"/>
    <lineage>
        <taxon>Eukaryota</taxon>
        <taxon>Viridiplantae</taxon>
        <taxon>Streptophyta</taxon>
        <taxon>Embryophyta</taxon>
        <taxon>Tracheophyta</taxon>
        <taxon>Spermatophyta</taxon>
        <taxon>Magnoliopsida</taxon>
        <taxon>eudicotyledons</taxon>
        <taxon>Gunneridae</taxon>
        <taxon>Pentapetalae</taxon>
        <taxon>rosids</taxon>
        <taxon>fabids</taxon>
        <taxon>Malpighiales</taxon>
        <taxon>Salicaceae</taxon>
        <taxon>Saliceae</taxon>
        <taxon>Populus</taxon>
    </lineage>
</organism>
<proteinExistence type="inferred from homology"/>
<dbReference type="Pfam" id="PF00234">
    <property type="entry name" value="Tryp_alpha_amyl"/>
    <property type="match status" value="1"/>
</dbReference>
<dbReference type="InterPro" id="IPR000528">
    <property type="entry name" value="Plant_nsLTP"/>
</dbReference>
<evidence type="ECO:0000256" key="1">
    <source>
        <dbReference type="ARBA" id="ARBA00009748"/>
    </source>
</evidence>
<keyword evidence="2" id="KW-1015">Disulfide bond</keyword>
<accession>A0A4U5QN25</accession>
<dbReference type="Gene3D" id="1.10.110.10">
    <property type="entry name" value="Plant lipid-transfer and hydrophobic proteins"/>
    <property type="match status" value="1"/>
</dbReference>
<dbReference type="InterPro" id="IPR036312">
    <property type="entry name" value="Bifun_inhib/LTP/seed_sf"/>
</dbReference>
<name>A0A4U5QN25_POPAL</name>
<evidence type="ECO:0000256" key="3">
    <source>
        <dbReference type="SAM" id="SignalP"/>
    </source>
</evidence>
<evidence type="ECO:0000256" key="2">
    <source>
        <dbReference type="ARBA" id="ARBA00023157"/>
    </source>
</evidence>
<dbReference type="InterPro" id="IPR016140">
    <property type="entry name" value="Bifunc_inhib/LTP/seed_store"/>
</dbReference>
<reference evidence="5" key="1">
    <citation type="submission" date="2018-10" db="EMBL/GenBank/DDBJ databases">
        <title>Population genomic analysis revealed the cold adaptation of white poplar.</title>
        <authorList>
            <person name="Liu Y.-J."/>
        </authorList>
    </citation>
    <scope>NUCLEOTIDE SEQUENCE [LARGE SCALE GENOMIC DNA]</scope>
    <source>
        <strain evidence="5">PAL-ZL1</strain>
    </source>
</reference>
<feature type="domain" description="Bifunctional inhibitor/plant lipid transfer protein/seed storage helical" evidence="4">
    <location>
        <begin position="26"/>
        <end position="102"/>
    </location>
</feature>
<sequence>MLRVAGCCFLVLLASGLDIAYSESKCEPVFEYFPYCLDFLTGYDNKPSKRCCDHIYKLNRLAKRGLGAQMICWCIEYMVRGTEPRIRADRISELPTKCQTHLSFPISEWKDCNAYSLLSFSLSFPHHKTFY</sequence>
<comment type="caution">
    <text evidence="5">The sequence shown here is derived from an EMBL/GenBank/DDBJ whole genome shotgun (WGS) entry which is preliminary data.</text>
</comment>
<dbReference type="GO" id="GO:0008289">
    <property type="term" value="F:lipid binding"/>
    <property type="evidence" value="ECO:0007669"/>
    <property type="project" value="InterPro"/>
</dbReference>
<dbReference type="PANTHER" id="PTHR33076">
    <property type="entry name" value="NON-SPECIFIC LIPID-TRANSFER PROTEIN 2-RELATED"/>
    <property type="match status" value="1"/>
</dbReference>
<gene>
    <name evidence="5" type="ORF">D5086_0000065750</name>
</gene>
<keyword evidence="3" id="KW-0732">Signal</keyword>
<feature type="signal peptide" evidence="3">
    <location>
        <begin position="1"/>
        <end position="22"/>
    </location>
</feature>
<dbReference type="EMBL" id="RCHU01000179">
    <property type="protein sequence ID" value="TKS12202.1"/>
    <property type="molecule type" value="Genomic_DNA"/>
</dbReference>